<evidence type="ECO:0000313" key="9">
    <source>
        <dbReference type="Proteomes" id="UP000177798"/>
    </source>
</evidence>
<dbReference type="InterPro" id="IPR001841">
    <property type="entry name" value="Znf_RING"/>
</dbReference>
<dbReference type="UniPathway" id="UPA00143"/>
<dbReference type="InterPro" id="IPR013083">
    <property type="entry name" value="Znf_RING/FYVE/PHD"/>
</dbReference>
<keyword evidence="2" id="KW-0479">Metal-binding</keyword>
<proteinExistence type="predicted"/>
<keyword evidence="4" id="KW-0833">Ubl conjugation pathway</keyword>
<evidence type="ECO:0000256" key="2">
    <source>
        <dbReference type="ARBA" id="ARBA00022723"/>
    </source>
</evidence>
<evidence type="ECO:0000256" key="1">
    <source>
        <dbReference type="ARBA" id="ARBA00004906"/>
    </source>
</evidence>
<evidence type="ECO:0000313" key="8">
    <source>
        <dbReference type="EMBL" id="APA14850.1"/>
    </source>
</evidence>
<dbReference type="PROSITE" id="PS50089">
    <property type="entry name" value="ZF_RING_2"/>
    <property type="match status" value="1"/>
</dbReference>
<organism evidence="8 9">
    <name type="scientific">Sclerotinia sclerotiorum (strain ATCC 18683 / 1980 / Ss-1)</name>
    <name type="common">White mold</name>
    <name type="synonym">Whetzelinia sclerotiorum</name>
    <dbReference type="NCBI Taxonomy" id="665079"/>
    <lineage>
        <taxon>Eukaryota</taxon>
        <taxon>Fungi</taxon>
        <taxon>Dikarya</taxon>
        <taxon>Ascomycota</taxon>
        <taxon>Pezizomycotina</taxon>
        <taxon>Leotiomycetes</taxon>
        <taxon>Helotiales</taxon>
        <taxon>Sclerotiniaceae</taxon>
        <taxon>Sclerotinia</taxon>
    </lineage>
</organism>
<feature type="domain" description="RING-type" evidence="7">
    <location>
        <begin position="188"/>
        <end position="237"/>
    </location>
</feature>
<dbReference type="Pfam" id="PF12678">
    <property type="entry name" value="zf-rbx1"/>
    <property type="match status" value="1"/>
</dbReference>
<evidence type="ECO:0000259" key="7">
    <source>
        <dbReference type="PROSITE" id="PS50089"/>
    </source>
</evidence>
<name>A0A1D9QIU3_SCLS1</name>
<dbReference type="KEGG" id="ssl:SS1G_06901"/>
<dbReference type="Proteomes" id="UP000177798">
    <property type="component" value="Chromosome 13"/>
</dbReference>
<protein>
    <recommendedName>
        <fullName evidence="7">RING-type domain-containing protein</fullName>
    </recommendedName>
</protein>
<evidence type="ECO:0000256" key="6">
    <source>
        <dbReference type="PROSITE-ProRule" id="PRU00175"/>
    </source>
</evidence>
<dbReference type="AlphaFoldDB" id="A0A1D9QIU3"/>
<sequence>MQRLRGAIRYLAEARRAVRRSGANGNDRNMEGYEQIQGDGQEAIDSHDSAQRLSLDGHLENHQPTLLMNGSVDLGPERTNNIITNEEATQENPTVQNNTYSVLGDDMVISSLNSTLPATYIMGLSTPMEIELLMPEDYYNDRITNLQQQGLISIGSEPIYIPTERENAIMQILTPVTSGIDKLELCFCGAPYADTTSKIENDPHEAVKLSECPHVFGKHCIVQWLNENRVPTCPMCRKRVILVRDVPVEWIQDMYRVIDYHYSQPD</sequence>
<dbReference type="GO" id="GO:0016567">
    <property type="term" value="P:protein ubiquitination"/>
    <property type="evidence" value="ECO:0007669"/>
    <property type="project" value="UniProtKB-UniPathway"/>
</dbReference>
<keyword evidence="3 6" id="KW-0863">Zinc-finger</keyword>
<dbReference type="GO" id="GO:0008270">
    <property type="term" value="F:zinc ion binding"/>
    <property type="evidence" value="ECO:0007669"/>
    <property type="project" value="UniProtKB-KW"/>
</dbReference>
<dbReference type="Gene3D" id="3.30.40.10">
    <property type="entry name" value="Zinc/RING finger domain, C3HC4 (zinc finger)"/>
    <property type="match status" value="1"/>
</dbReference>
<dbReference type="VEuPathDB" id="FungiDB:sscle_13g096200"/>
<gene>
    <name evidence="8" type="ORF">sscle_13g096200</name>
</gene>
<dbReference type="OrthoDB" id="8062037at2759"/>
<dbReference type="InterPro" id="IPR024766">
    <property type="entry name" value="Znf_RING_H2"/>
</dbReference>
<evidence type="ECO:0000256" key="3">
    <source>
        <dbReference type="ARBA" id="ARBA00022771"/>
    </source>
</evidence>
<dbReference type="RefSeq" id="XP_001592660.1">
    <property type="nucleotide sequence ID" value="XM_001592610.1"/>
</dbReference>
<evidence type="ECO:0000256" key="5">
    <source>
        <dbReference type="ARBA" id="ARBA00022833"/>
    </source>
</evidence>
<dbReference type="EMBL" id="CP017826">
    <property type="protein sequence ID" value="APA14850.1"/>
    <property type="molecule type" value="Genomic_DNA"/>
</dbReference>
<dbReference type="SUPFAM" id="SSF57850">
    <property type="entry name" value="RING/U-box"/>
    <property type="match status" value="1"/>
</dbReference>
<accession>A0A1D9QIU3</accession>
<keyword evidence="5" id="KW-0862">Zinc</keyword>
<evidence type="ECO:0000256" key="4">
    <source>
        <dbReference type="ARBA" id="ARBA00022786"/>
    </source>
</evidence>
<reference evidence="9" key="1">
    <citation type="journal article" date="2017" name="Genome Biol. Evol.">
        <title>The complete genome sequence of the phytopathogenic fungus Sclerotinia sclerotiorum reveals insights into the genome architecture of broad host range pathogens.</title>
        <authorList>
            <person name="Derbyshire M."/>
            <person name="Denton-Giles M."/>
            <person name="Hegedus D."/>
            <person name="Seifbarghy S."/>
            <person name="Rollins J."/>
            <person name="van Kan J."/>
            <person name="Seidl M.F."/>
            <person name="Faino L."/>
            <person name="Mbengue M."/>
            <person name="Navaud O."/>
            <person name="Raffaele S."/>
            <person name="Hammond-Kosack K."/>
            <person name="Heard S."/>
            <person name="Oliver R."/>
        </authorList>
    </citation>
    <scope>NUCLEOTIDE SEQUENCE [LARGE SCALE GENOMIC DNA]</scope>
    <source>
        <strain evidence="9">ATCC 18683 / 1980 / Ss-1</strain>
    </source>
</reference>
<comment type="pathway">
    <text evidence="1">Protein modification; protein ubiquitination.</text>
</comment>
<dbReference type="GO" id="GO:0051603">
    <property type="term" value="P:proteolysis involved in protein catabolic process"/>
    <property type="evidence" value="ECO:0007669"/>
    <property type="project" value="UniProtKB-ARBA"/>
</dbReference>